<gene>
    <name evidence="1" type="ORF">SAMEA3375112_01982</name>
</gene>
<reference evidence="1 2" key="1">
    <citation type="submission" date="2017-02" db="EMBL/GenBank/DDBJ databases">
        <authorList>
            <consortium name="Pathogen Informatics"/>
        </authorList>
    </citation>
    <scope>NUCLEOTIDE SEQUENCE [LARGE SCALE GENOMIC DNA]</scope>
    <source>
        <strain evidence="1 2">VRECD0157</strain>
    </source>
</reference>
<dbReference type="EMBL" id="FUPS01000006">
    <property type="protein sequence ID" value="SJS39805.1"/>
    <property type="molecule type" value="Genomic_DNA"/>
</dbReference>
<dbReference type="Proteomes" id="UP000189137">
    <property type="component" value="Unassembled WGS sequence"/>
</dbReference>
<name>A0A9X8WQJ0_CLODI</name>
<evidence type="ECO:0000313" key="1">
    <source>
        <dbReference type="EMBL" id="SJS39805.1"/>
    </source>
</evidence>
<organism evidence="1 2">
    <name type="scientific">Clostridioides difficile</name>
    <name type="common">Peptoclostridium difficile</name>
    <dbReference type="NCBI Taxonomy" id="1496"/>
    <lineage>
        <taxon>Bacteria</taxon>
        <taxon>Bacillati</taxon>
        <taxon>Bacillota</taxon>
        <taxon>Clostridia</taxon>
        <taxon>Peptostreptococcales</taxon>
        <taxon>Peptostreptococcaceae</taxon>
        <taxon>Clostridioides</taxon>
    </lineage>
</organism>
<evidence type="ECO:0000313" key="2">
    <source>
        <dbReference type="Proteomes" id="UP000189137"/>
    </source>
</evidence>
<sequence>MHSKIVTILKKLNLGIGFQEYDNFSNDEEYIIFFIENEYDANFSDNENKSIVYSIKIEYWYKSLKNINKYISIKDIFKKENFIFLNSSDFIENEYYCKELKFKYEEVV</sequence>
<proteinExistence type="predicted"/>
<dbReference type="AlphaFoldDB" id="A0A9X8WQJ0"/>
<protein>
    <submittedName>
        <fullName evidence="1">Uncharacterized protein</fullName>
    </submittedName>
</protein>
<comment type="caution">
    <text evidence="1">The sequence shown here is derived from an EMBL/GenBank/DDBJ whole genome shotgun (WGS) entry which is preliminary data.</text>
</comment>
<accession>A0A9X8WQJ0</accession>
<dbReference type="RefSeq" id="WP_021379013.1">
    <property type="nucleotide sequence ID" value="NZ_BINL01000017.1"/>
</dbReference>